<dbReference type="AlphaFoldDB" id="A0A067BR69"/>
<feature type="compositionally biased region" description="Low complexity" evidence="1">
    <location>
        <begin position="127"/>
        <end position="146"/>
    </location>
</feature>
<keyword evidence="3" id="KW-1185">Reference proteome</keyword>
<dbReference type="KEGG" id="spar:SPRG_17709"/>
<feature type="region of interest" description="Disordered" evidence="1">
    <location>
        <begin position="120"/>
        <end position="146"/>
    </location>
</feature>
<reference evidence="2 3" key="1">
    <citation type="journal article" date="2013" name="PLoS Genet.">
        <title>Distinctive expansion of potential virulence genes in the genome of the oomycete fish pathogen Saprolegnia parasitica.</title>
        <authorList>
            <person name="Jiang R.H."/>
            <person name="de Bruijn I."/>
            <person name="Haas B.J."/>
            <person name="Belmonte R."/>
            <person name="Lobach L."/>
            <person name="Christie J."/>
            <person name="van den Ackerveken G."/>
            <person name="Bottin A."/>
            <person name="Bulone V."/>
            <person name="Diaz-Moreno S.M."/>
            <person name="Dumas B."/>
            <person name="Fan L."/>
            <person name="Gaulin E."/>
            <person name="Govers F."/>
            <person name="Grenville-Briggs L.J."/>
            <person name="Horner N.R."/>
            <person name="Levin J.Z."/>
            <person name="Mammella M."/>
            <person name="Meijer H.J."/>
            <person name="Morris P."/>
            <person name="Nusbaum C."/>
            <person name="Oome S."/>
            <person name="Phillips A.J."/>
            <person name="van Rooyen D."/>
            <person name="Rzeszutek E."/>
            <person name="Saraiva M."/>
            <person name="Secombes C.J."/>
            <person name="Seidl M.F."/>
            <person name="Snel B."/>
            <person name="Stassen J.H."/>
            <person name="Sykes S."/>
            <person name="Tripathy S."/>
            <person name="van den Berg H."/>
            <person name="Vega-Arreguin J.C."/>
            <person name="Wawra S."/>
            <person name="Young S.K."/>
            <person name="Zeng Q."/>
            <person name="Dieguez-Uribeondo J."/>
            <person name="Russ C."/>
            <person name="Tyler B.M."/>
            <person name="van West P."/>
        </authorList>
    </citation>
    <scope>NUCLEOTIDE SEQUENCE [LARGE SCALE GENOMIC DNA]</scope>
    <source>
        <strain evidence="2 3">CBS 223.65</strain>
    </source>
</reference>
<dbReference type="EMBL" id="KK583917">
    <property type="protein sequence ID" value="KDO16806.1"/>
    <property type="molecule type" value="Genomic_DNA"/>
</dbReference>
<dbReference type="GeneID" id="24139239"/>
<feature type="region of interest" description="Disordered" evidence="1">
    <location>
        <begin position="71"/>
        <end position="96"/>
    </location>
</feature>
<gene>
    <name evidence="2" type="ORF">SPRG_17709</name>
</gene>
<accession>A0A067BR69</accession>
<evidence type="ECO:0000313" key="3">
    <source>
        <dbReference type="Proteomes" id="UP000030745"/>
    </source>
</evidence>
<organism evidence="2 3">
    <name type="scientific">Saprolegnia parasitica (strain CBS 223.65)</name>
    <dbReference type="NCBI Taxonomy" id="695850"/>
    <lineage>
        <taxon>Eukaryota</taxon>
        <taxon>Sar</taxon>
        <taxon>Stramenopiles</taxon>
        <taxon>Oomycota</taxon>
        <taxon>Saprolegniomycetes</taxon>
        <taxon>Saprolegniales</taxon>
        <taxon>Saprolegniaceae</taxon>
        <taxon>Saprolegnia</taxon>
    </lineage>
</organism>
<sequence>MSSTLATCFCWRSSASCLASWGGARPVAGFSSSTRASLRPARSHTRDRPKTRWRRHRSLTFALRAATRMRPRRMARWTGKSRCASMDPSQGMSRRRSASWRLRLWSCRTVRVRRGSCRVACSRPEPRSSTRTTSPSSKTAVSSSRS</sequence>
<evidence type="ECO:0000313" key="2">
    <source>
        <dbReference type="EMBL" id="KDO16806.1"/>
    </source>
</evidence>
<evidence type="ECO:0000256" key="1">
    <source>
        <dbReference type="SAM" id="MobiDB-lite"/>
    </source>
</evidence>
<dbReference type="VEuPathDB" id="FungiDB:SPRG_17709"/>
<name>A0A067BR69_SAPPC</name>
<dbReference type="RefSeq" id="XP_012212486.1">
    <property type="nucleotide sequence ID" value="XM_012357096.1"/>
</dbReference>
<proteinExistence type="predicted"/>
<dbReference type="Proteomes" id="UP000030745">
    <property type="component" value="Unassembled WGS sequence"/>
</dbReference>
<protein>
    <submittedName>
        <fullName evidence="2">Engels-Howarth-Jen cofactor C</fullName>
    </submittedName>
</protein>